<feature type="transmembrane region" description="Helical" evidence="2">
    <location>
        <begin position="714"/>
        <end position="734"/>
    </location>
</feature>
<proteinExistence type="predicted"/>
<dbReference type="RefSeq" id="WP_091450125.1">
    <property type="nucleotide sequence ID" value="NZ_FMZZ01000005.1"/>
</dbReference>
<name>A0A1G6Q2A8_9PSEU</name>
<feature type="transmembrane region" description="Helical" evidence="2">
    <location>
        <begin position="682"/>
        <end position="702"/>
    </location>
</feature>
<evidence type="ECO:0000313" key="3">
    <source>
        <dbReference type="EMBL" id="SDC86503.1"/>
    </source>
</evidence>
<feature type="region of interest" description="Disordered" evidence="1">
    <location>
        <begin position="1"/>
        <end position="25"/>
    </location>
</feature>
<dbReference type="STRING" id="1271860.SAMN05216174_10553"/>
<evidence type="ECO:0008006" key="5">
    <source>
        <dbReference type="Google" id="ProtNLM"/>
    </source>
</evidence>
<evidence type="ECO:0000256" key="2">
    <source>
        <dbReference type="SAM" id="Phobius"/>
    </source>
</evidence>
<evidence type="ECO:0000256" key="1">
    <source>
        <dbReference type="SAM" id="MobiDB-lite"/>
    </source>
</evidence>
<feature type="transmembrane region" description="Helical" evidence="2">
    <location>
        <begin position="652"/>
        <end position="670"/>
    </location>
</feature>
<dbReference type="Proteomes" id="UP000199501">
    <property type="component" value="Unassembled WGS sequence"/>
</dbReference>
<reference evidence="4" key="1">
    <citation type="submission" date="2016-10" db="EMBL/GenBank/DDBJ databases">
        <authorList>
            <person name="Varghese N."/>
            <person name="Submissions S."/>
        </authorList>
    </citation>
    <scope>NUCLEOTIDE SEQUENCE [LARGE SCALE GENOMIC DNA]</scope>
    <source>
        <strain evidence="4">IBRC-M 10403</strain>
    </source>
</reference>
<keyword evidence="2" id="KW-0472">Membrane</keyword>
<protein>
    <recommendedName>
        <fullName evidence="5">Oxidoreductase</fullName>
    </recommendedName>
</protein>
<sequence>MAGKDVLDEQAGGVLDPHAPNPPAWARMPAADVVRRAAEPDTGGVLRRRKPNIAPVVRVADRYLVGPLDLRAVEFPYLLEFERCRFEQPPDLRQARLAGVEFRDCSLPGLQGRNLRSDNDVQLVSGTVVRGTVDLTDGEIHGSLVLRDSTLVAVDGPALHADRLHLVGALLAAGLAAHGEIRIAGLRSGGNVNFAGALLDNPSGLAMNANGLHVGGNLHFTIDPRTGVAFRSVGQVFLPSARVDSDFSLRGAQLSPRREHSRPVPPDDPFFDPNAALVADRSKVDGNVNLDRGFVSTGTIRIVNAHIGGSLRLAHARIDLSGGQEPFVERVGAGAAPPGPYPDRALHLDGTEVRGGIDARDMRVAGQTRLVDVQVQGSVLLDRAVMSNRGGDALEGRRFTVGGNLDGRSLLVFGSVLLPGAKIGSNLDLRGSRLLAPGRYPRDKSPKPSLDLRVAHIGRDLVCADGDEPFSAHGEVRVRRAVVSRELNFHGAELGNGRNAVALNAFGVQTQELRLDVGAPPRGRVDLRHLRCASLSDNERFWDAHGRIELEDFRYDALATPIELDDDTEVMRRLRWLRQGMREVYRPGPYDQFAAMLRACGNEEHAAAVLVEKQRRRYAALAEGARLARPGIQVWSWLQRWMVGYGYRPTRALAWLIAFLVLGTVWFALIPRPHEANSDDHLVWNPVLYTLDLLVPIVDFGHKNKWTVPGASQWISATLIALGWILATTVAAGITRMLRRTS</sequence>
<gene>
    <name evidence="3" type="ORF">SAMN05216174_10553</name>
</gene>
<evidence type="ECO:0000313" key="4">
    <source>
        <dbReference type="Proteomes" id="UP000199501"/>
    </source>
</evidence>
<keyword evidence="4" id="KW-1185">Reference proteome</keyword>
<keyword evidence="2" id="KW-0812">Transmembrane</keyword>
<dbReference type="EMBL" id="FMZZ01000005">
    <property type="protein sequence ID" value="SDC86503.1"/>
    <property type="molecule type" value="Genomic_DNA"/>
</dbReference>
<keyword evidence="2" id="KW-1133">Transmembrane helix</keyword>
<accession>A0A1G6Q2A8</accession>
<organism evidence="3 4">
    <name type="scientific">Actinokineospora iranica</name>
    <dbReference type="NCBI Taxonomy" id="1271860"/>
    <lineage>
        <taxon>Bacteria</taxon>
        <taxon>Bacillati</taxon>
        <taxon>Actinomycetota</taxon>
        <taxon>Actinomycetes</taxon>
        <taxon>Pseudonocardiales</taxon>
        <taxon>Pseudonocardiaceae</taxon>
        <taxon>Actinokineospora</taxon>
    </lineage>
</organism>
<dbReference type="OrthoDB" id="5194370at2"/>
<dbReference type="AlphaFoldDB" id="A0A1G6Q2A8"/>